<reference evidence="2" key="1">
    <citation type="submission" date="2020-05" db="EMBL/GenBank/DDBJ databases">
        <authorList>
            <person name="Chiriac C."/>
            <person name="Salcher M."/>
            <person name="Ghai R."/>
            <person name="Kavagutti S V."/>
        </authorList>
    </citation>
    <scope>NUCLEOTIDE SEQUENCE</scope>
</reference>
<dbReference type="Pfam" id="PF23802">
    <property type="entry name" value="DUF7178"/>
    <property type="match status" value="1"/>
</dbReference>
<proteinExistence type="predicted"/>
<evidence type="ECO:0000313" key="2">
    <source>
        <dbReference type="EMBL" id="CAB4195124.1"/>
    </source>
</evidence>
<evidence type="ECO:0000256" key="1">
    <source>
        <dbReference type="SAM" id="MobiDB-lite"/>
    </source>
</evidence>
<feature type="region of interest" description="Disordered" evidence="1">
    <location>
        <begin position="1105"/>
        <end position="1126"/>
    </location>
</feature>
<sequence>MSITSFFISKSRWEEKLHPRSELGRFAKKKFRKWREKAVKAKPFDKGSDSYSESHLTIIRDQETKKSMLKLLQQEADKLLVEQNIEKTRRFSMSGWLQERPNARKPREPFTFDSYAEWHERNRMSLPEGDPLLAMIDPTTRPSSTLYKYIVQIERLRESIDSDSPVDLSYDSESNPDAIDDFVIRGFAKTMVVSKVTSRLIDKAKKDMNLDGVLYAIGDRRSALRQDDFGRHFSAVWSIGARYRGEVRREHNEPDSLAYVHVYDLMREELDSAGLTRPEELAQQLHDIIQTGGPDVIDRVSVAYEKDSREKAAAFRKLGIRYTSEFIPYEFWQKGEVLANGNLADALKKMFEPQDGSLEPEPGKSPVQNFLSQVNWGAYKPDPLEDDYTNASSVLVQIFHQIDTKALEEADLDQNGDRVITSGPGSVFYDRIQNNPEIKDLLYRGRVEGAVSRMTHAWAESSYHSPISAILQSRVSKMFGIDDETRKAVLREIADVGRSGDESLSTVGLPEAAGGSSIDYRDDLADHIAAIGHLDLGEVSTMEAASLYKGVADVDILIDAFAEAVYDETQQSLERQGIENLHVHRGVALQIVKGDESPVPSKVVISNKDLRRTLTSVEEITAAGEDMKEVDREIAASEIEYFLANKYLGERIVDDIVHTYSIAAKTASVYHNIPPRELALIAFVEFETDSYPGYTTGSDIDNPDFVSGYGVSPNIWRRVLDSVNHGDEEMAVEEIIKLIINQFDSAAGLEHGKMDRQSMMQSPAASELGTSYEMALVTHKRFRPDPKSIKAFTEWATTTSVEEAAKQFYSELSQAQAETISDRSPLVSDAFRKLRGGYLNKQPALDRVHKARVERDALRADLQESFMFNGGKDPNEAYDETTRLLSTVTDAAQWDSLGDAFEESAAKRDLDRIMNGFDYGIGDFSDVNVVMQPLSSTSTAKGVADGFSGAVVLSMDVPREHIFSTSLTGVGALNEKEVVLLGGENVHASLSGYRVGTSPVFIEPEGVVKSIFSGVSGEMVLYIDGPDDADWIKEVAMSNHSDDTEEQSLPATNPALHRKVRLTGPSAYLSEDSGTIAKDGTFERLHPRGFGGRFGRKLRHIGPVGAVGPNVRKPTVRGVKQRSTSRTEFNVPDLENPPDGEISAAGKLEAATKVVTKAPGFKTLKDKDGKANQEGVYAQFMSNLEAILTVAESKPGFIERTRQWYPGANKLAAKLSNITGHHRDAVSAVLAVLSSSMDWDNNIANAGGILEFWHADPVMTDEIRREAALLVIALNKNDKGVNKDPKDWVYLDDYPNGTHLVSGFAVDTPKSRIERAVYARVWDQLEGAKKRDDGVNKARTVKMVINADGDIVPDLDENGLEKKVNRRYQSSFNIAKALAILDNPTHETIDIELGDGMKVRSFYNNIAFPLNRQNDATIDTHAGSALVGAPYGSTVKRKEARDPKNPPFISALLDYTATGEGQYVKAMMVQAFRDIAKAHPEYFKSASEAQSVLWEVWRERSERQTGWDKKRKQDIKDVWQAVDKASEEDRAKMVEKATAEMVKWLKEPVHETKKKKKKA</sequence>
<name>A0A6J5RTA2_9CAUD</name>
<accession>A0A6J5RTA2</accession>
<protein>
    <submittedName>
        <fullName evidence="2">Uncharacterized protein</fullName>
    </submittedName>
</protein>
<dbReference type="EMBL" id="LR797224">
    <property type="protein sequence ID" value="CAB4195124.1"/>
    <property type="molecule type" value="Genomic_DNA"/>
</dbReference>
<organism evidence="2">
    <name type="scientific">uncultured Caudovirales phage</name>
    <dbReference type="NCBI Taxonomy" id="2100421"/>
    <lineage>
        <taxon>Viruses</taxon>
        <taxon>Duplodnaviria</taxon>
        <taxon>Heunggongvirae</taxon>
        <taxon>Uroviricota</taxon>
        <taxon>Caudoviricetes</taxon>
        <taxon>Peduoviridae</taxon>
        <taxon>Maltschvirus</taxon>
        <taxon>Maltschvirus maltsch</taxon>
    </lineage>
</organism>
<dbReference type="InterPro" id="IPR055602">
    <property type="entry name" value="DUF7178"/>
</dbReference>
<gene>
    <name evidence="2" type="ORF">UFOVP1279_52</name>
</gene>